<organism evidence="3 4">
    <name type="scientific">Lautropia dentalis</name>
    <dbReference type="NCBI Taxonomy" id="2490857"/>
    <lineage>
        <taxon>Bacteria</taxon>
        <taxon>Pseudomonadati</taxon>
        <taxon>Pseudomonadota</taxon>
        <taxon>Betaproteobacteria</taxon>
        <taxon>Burkholderiales</taxon>
        <taxon>Burkholderiaceae</taxon>
        <taxon>Lautropia</taxon>
    </lineage>
</organism>
<comment type="similarity">
    <text evidence="1">Belongs to the transglycosylase Slt family.</text>
</comment>
<reference evidence="3 4" key="1">
    <citation type="submission" date="2018-11" db="EMBL/GenBank/DDBJ databases">
        <title>Genome sequencing of Lautropia sp. KCOM 2505 (= ChDC F240).</title>
        <authorList>
            <person name="Kook J.-K."/>
            <person name="Park S.-N."/>
            <person name="Lim Y.K."/>
        </authorList>
    </citation>
    <scope>NUCLEOTIDE SEQUENCE [LARGE SCALE GENOMIC DNA]</scope>
    <source>
        <strain evidence="3 4">KCOM 2505</strain>
    </source>
</reference>
<dbReference type="PANTHER" id="PTHR37423:SF2">
    <property type="entry name" value="MEMBRANE-BOUND LYTIC MUREIN TRANSGLYCOSYLASE C"/>
    <property type="match status" value="1"/>
</dbReference>
<gene>
    <name evidence="3" type="ORF">EHV23_00110</name>
</gene>
<name>A0A3R8MVG8_9BURK</name>
<accession>A0A3R8MVG8</accession>
<dbReference type="Gene3D" id="1.10.530.10">
    <property type="match status" value="1"/>
</dbReference>
<dbReference type="InterPro" id="IPR023346">
    <property type="entry name" value="Lysozyme-like_dom_sf"/>
</dbReference>
<dbReference type="OrthoDB" id="92254at2"/>
<dbReference type="PANTHER" id="PTHR37423">
    <property type="entry name" value="SOLUBLE LYTIC MUREIN TRANSGLYCOSYLASE-RELATED"/>
    <property type="match status" value="1"/>
</dbReference>
<protein>
    <submittedName>
        <fullName evidence="3">Lytic transglycosylase domain-containing protein</fullName>
    </submittedName>
</protein>
<proteinExistence type="inferred from homology"/>
<dbReference type="AlphaFoldDB" id="A0A3R8MVG8"/>
<evidence type="ECO:0000313" key="4">
    <source>
        <dbReference type="Proteomes" id="UP000270261"/>
    </source>
</evidence>
<dbReference type="CDD" id="cd00254">
    <property type="entry name" value="LT-like"/>
    <property type="match status" value="1"/>
</dbReference>
<evidence type="ECO:0000256" key="1">
    <source>
        <dbReference type="ARBA" id="ARBA00007734"/>
    </source>
</evidence>
<dbReference type="EMBL" id="RRUE01000001">
    <property type="protein sequence ID" value="RRN46006.1"/>
    <property type="molecule type" value="Genomic_DNA"/>
</dbReference>
<comment type="caution">
    <text evidence="3">The sequence shown here is derived from an EMBL/GenBank/DDBJ whole genome shotgun (WGS) entry which is preliminary data.</text>
</comment>
<evidence type="ECO:0000259" key="2">
    <source>
        <dbReference type="Pfam" id="PF01464"/>
    </source>
</evidence>
<dbReference type="InterPro" id="IPR008258">
    <property type="entry name" value="Transglycosylase_SLT_dom_1"/>
</dbReference>
<keyword evidence="4" id="KW-1185">Reference proteome</keyword>
<feature type="domain" description="Transglycosylase SLT" evidence="2">
    <location>
        <begin position="79"/>
        <end position="173"/>
    </location>
</feature>
<evidence type="ECO:0000313" key="3">
    <source>
        <dbReference type="EMBL" id="RRN46006.1"/>
    </source>
</evidence>
<sequence>MLALYGAPVRSAHAGAQQYEVLADGVRLALSRAIGAPLDTEPLWDSPLQKIEWLTQMSDRLPRRAMPDFETRQNFLRTVRYEAQRAGLEPELVLGLIQVESGFRQYAISKVGARGFMQVMPFWTRVLGNGDADTLFQPHVNIRYGCSILRHYLDMENGNLFMALGRYNGSRGQSAYPDAVFAAWKRWRFQPGALPAGGK</sequence>
<dbReference type="SUPFAM" id="SSF53955">
    <property type="entry name" value="Lysozyme-like"/>
    <property type="match status" value="1"/>
</dbReference>
<dbReference type="Pfam" id="PF01464">
    <property type="entry name" value="SLT"/>
    <property type="match status" value="1"/>
</dbReference>
<dbReference type="Proteomes" id="UP000270261">
    <property type="component" value="Unassembled WGS sequence"/>
</dbReference>